<dbReference type="AlphaFoldDB" id="A0AAW0NKJ6"/>
<evidence type="ECO:0000256" key="1">
    <source>
        <dbReference type="SAM" id="MobiDB-lite"/>
    </source>
</evidence>
<sequence length="255" mass="28867">MESRTQLLTHETRRKRRRLTQTDTDGALCSDATEYCTPSKRMRLQVSSEHICPDTTVDTTRRDRKRSIMEVLGDSSKYWPPRKRIRVQMNTEDVQMDTEVCLSDSDQMETDDSSNVHSSDDCVQMEIDAEDEFVPMETDDNTPTGSLLDPVPMETDDNTPTGSLLDPVPMETDENTPTSSLLDPVPMETDENRPMGSLLDPVPMETNSWDADAPDTEMETDSAYIRSKLLTNKVNVSRKANAKITKMETDSAYIR</sequence>
<protein>
    <submittedName>
        <fullName evidence="2">Uncharacterized protein</fullName>
    </submittedName>
</protein>
<organism evidence="2 3">
    <name type="scientific">Mugilogobius chulae</name>
    <name type="common">yellowstripe goby</name>
    <dbReference type="NCBI Taxonomy" id="88201"/>
    <lineage>
        <taxon>Eukaryota</taxon>
        <taxon>Metazoa</taxon>
        <taxon>Chordata</taxon>
        <taxon>Craniata</taxon>
        <taxon>Vertebrata</taxon>
        <taxon>Euteleostomi</taxon>
        <taxon>Actinopterygii</taxon>
        <taxon>Neopterygii</taxon>
        <taxon>Teleostei</taxon>
        <taxon>Neoteleostei</taxon>
        <taxon>Acanthomorphata</taxon>
        <taxon>Gobiaria</taxon>
        <taxon>Gobiiformes</taxon>
        <taxon>Gobioidei</taxon>
        <taxon>Gobiidae</taxon>
        <taxon>Gobionellinae</taxon>
        <taxon>Mugilogobius</taxon>
    </lineage>
</organism>
<dbReference type="Proteomes" id="UP001460270">
    <property type="component" value="Unassembled WGS sequence"/>
</dbReference>
<reference evidence="3" key="1">
    <citation type="submission" date="2024-04" db="EMBL/GenBank/DDBJ databases">
        <title>Salinicola lusitanus LLJ914,a marine bacterium isolated from the Okinawa Trough.</title>
        <authorList>
            <person name="Li J."/>
        </authorList>
    </citation>
    <scope>NUCLEOTIDE SEQUENCE [LARGE SCALE GENOMIC DNA]</scope>
</reference>
<proteinExistence type="predicted"/>
<evidence type="ECO:0000313" key="3">
    <source>
        <dbReference type="Proteomes" id="UP001460270"/>
    </source>
</evidence>
<name>A0AAW0NKJ6_9GOBI</name>
<accession>A0AAW0NKJ6</accession>
<keyword evidence="3" id="KW-1185">Reference proteome</keyword>
<gene>
    <name evidence="2" type="ORF">WMY93_019647</name>
</gene>
<feature type="region of interest" description="Disordered" evidence="1">
    <location>
        <begin position="135"/>
        <end position="187"/>
    </location>
</feature>
<evidence type="ECO:0000313" key="2">
    <source>
        <dbReference type="EMBL" id="KAK7898794.1"/>
    </source>
</evidence>
<comment type="caution">
    <text evidence="2">The sequence shown here is derived from an EMBL/GenBank/DDBJ whole genome shotgun (WGS) entry which is preliminary data.</text>
</comment>
<dbReference type="EMBL" id="JBBPFD010000014">
    <property type="protein sequence ID" value="KAK7898794.1"/>
    <property type="molecule type" value="Genomic_DNA"/>
</dbReference>